<evidence type="ECO:0000313" key="3">
    <source>
        <dbReference type="Proteomes" id="UP001208570"/>
    </source>
</evidence>
<keyword evidence="1" id="KW-1133">Transmembrane helix</keyword>
<reference evidence="2" key="1">
    <citation type="journal article" date="2023" name="Mol. Biol. Evol.">
        <title>Third-Generation Sequencing Reveals the Adaptive Role of the Epigenome in Three Deep-Sea Polychaetes.</title>
        <authorList>
            <person name="Perez M."/>
            <person name="Aroh O."/>
            <person name="Sun Y."/>
            <person name="Lan Y."/>
            <person name="Juniper S.K."/>
            <person name="Young C.R."/>
            <person name="Angers B."/>
            <person name="Qian P.Y."/>
        </authorList>
    </citation>
    <scope>NUCLEOTIDE SEQUENCE</scope>
    <source>
        <strain evidence="2">P08H-3</strain>
    </source>
</reference>
<feature type="non-terminal residue" evidence="2">
    <location>
        <position position="1"/>
    </location>
</feature>
<dbReference type="AlphaFoldDB" id="A0AAD9N2V2"/>
<protein>
    <submittedName>
        <fullName evidence="2">Uncharacterized protein</fullName>
    </submittedName>
</protein>
<dbReference type="EMBL" id="JAODUP010000260">
    <property type="protein sequence ID" value="KAK2154705.1"/>
    <property type="molecule type" value="Genomic_DNA"/>
</dbReference>
<dbReference type="Proteomes" id="UP001208570">
    <property type="component" value="Unassembled WGS sequence"/>
</dbReference>
<keyword evidence="3" id="KW-1185">Reference proteome</keyword>
<evidence type="ECO:0000313" key="2">
    <source>
        <dbReference type="EMBL" id="KAK2154705.1"/>
    </source>
</evidence>
<sequence length="86" mass="9577">VSYESEARIGSNPALLVAAILDNEAERSCPTRLQVWFADLIPDLSCIGCADWPRQIRTIESGVLTVWLVDFVGLLLTVVRFRFVAI</sequence>
<proteinExistence type="predicted"/>
<keyword evidence="1" id="KW-0812">Transmembrane</keyword>
<organism evidence="2 3">
    <name type="scientific">Paralvinella palmiformis</name>
    <dbReference type="NCBI Taxonomy" id="53620"/>
    <lineage>
        <taxon>Eukaryota</taxon>
        <taxon>Metazoa</taxon>
        <taxon>Spiralia</taxon>
        <taxon>Lophotrochozoa</taxon>
        <taxon>Annelida</taxon>
        <taxon>Polychaeta</taxon>
        <taxon>Sedentaria</taxon>
        <taxon>Canalipalpata</taxon>
        <taxon>Terebellida</taxon>
        <taxon>Terebelliformia</taxon>
        <taxon>Alvinellidae</taxon>
        <taxon>Paralvinella</taxon>
    </lineage>
</organism>
<name>A0AAD9N2V2_9ANNE</name>
<keyword evidence="1" id="KW-0472">Membrane</keyword>
<feature type="transmembrane region" description="Helical" evidence="1">
    <location>
        <begin position="63"/>
        <end position="83"/>
    </location>
</feature>
<evidence type="ECO:0000256" key="1">
    <source>
        <dbReference type="SAM" id="Phobius"/>
    </source>
</evidence>
<gene>
    <name evidence="2" type="ORF">LSH36_260g05010</name>
</gene>
<comment type="caution">
    <text evidence="2">The sequence shown here is derived from an EMBL/GenBank/DDBJ whole genome shotgun (WGS) entry which is preliminary data.</text>
</comment>
<accession>A0AAD9N2V2</accession>